<keyword evidence="4" id="KW-1185">Reference proteome</keyword>
<dbReference type="AlphaFoldDB" id="A0AAD1WJR7"/>
<name>A0AAD1WJR7_PELCU</name>
<evidence type="ECO:0000313" key="4">
    <source>
        <dbReference type="Proteomes" id="UP001295444"/>
    </source>
</evidence>
<keyword evidence="1" id="KW-0175">Coiled coil</keyword>
<accession>A0AAD1WJR7</accession>
<protein>
    <submittedName>
        <fullName evidence="3">Uncharacterized protein</fullName>
    </submittedName>
</protein>
<dbReference type="Gene3D" id="3.30.70.1820">
    <property type="entry name" value="L1 transposable element, RRM domain"/>
    <property type="match status" value="1"/>
</dbReference>
<evidence type="ECO:0000256" key="2">
    <source>
        <dbReference type="SAM" id="MobiDB-lite"/>
    </source>
</evidence>
<gene>
    <name evidence="3" type="ORF">PECUL_23A051458</name>
</gene>
<dbReference type="InterPro" id="IPR004244">
    <property type="entry name" value="Transposase_22"/>
</dbReference>
<reference evidence="3" key="1">
    <citation type="submission" date="2022-03" db="EMBL/GenBank/DDBJ databases">
        <authorList>
            <person name="Alioto T."/>
            <person name="Alioto T."/>
            <person name="Gomez Garrido J."/>
        </authorList>
    </citation>
    <scope>NUCLEOTIDE SEQUENCE</scope>
</reference>
<feature type="coiled-coil region" evidence="1">
    <location>
        <begin position="114"/>
        <end position="141"/>
    </location>
</feature>
<proteinExistence type="predicted"/>
<feature type="region of interest" description="Disordered" evidence="2">
    <location>
        <begin position="34"/>
        <end position="72"/>
    </location>
</feature>
<sequence>MGRKSKKYRMGKHPNTADIGKFLWRPQASLRPVMAPLSDAPSRSSSEDSLSNLEMMAETQRAGKTKAQSNPPVTEDRLNALLDDLRRHIAADINSFKEEIHGVSVRLIDTEISTAAHEARINSLESELTKTKNDLIQTQHQVAAMEDHRRWNNVKIRGLAESVTTAEIPHLIRRLLSSLFVPKQAKAMLLEGCYRLPQPQVNSQQTSRDVIVCFQHGPDRQAFLSAVRNTTPYQFEGHSLLFYPDISRATMTWRRSMRPLTTVLMQHRRPYRWGAPRSLLIPNETGTLRVADISEMGSILQQLGLPPAETGTQPPVPKPKSQTWDLATICPFVLATQRNNNATTETT</sequence>
<evidence type="ECO:0000256" key="1">
    <source>
        <dbReference type="SAM" id="Coils"/>
    </source>
</evidence>
<dbReference type="PANTHER" id="PTHR11505">
    <property type="entry name" value="L1 TRANSPOSABLE ELEMENT-RELATED"/>
    <property type="match status" value="1"/>
</dbReference>
<feature type="compositionally biased region" description="Low complexity" evidence="2">
    <location>
        <begin position="35"/>
        <end position="51"/>
    </location>
</feature>
<dbReference type="EMBL" id="OW240919">
    <property type="protein sequence ID" value="CAH2311176.1"/>
    <property type="molecule type" value="Genomic_DNA"/>
</dbReference>
<evidence type="ECO:0000313" key="3">
    <source>
        <dbReference type="EMBL" id="CAH2311176.1"/>
    </source>
</evidence>
<dbReference type="Proteomes" id="UP001295444">
    <property type="component" value="Chromosome 08"/>
</dbReference>
<organism evidence="3 4">
    <name type="scientific">Pelobates cultripes</name>
    <name type="common">Western spadefoot toad</name>
    <dbReference type="NCBI Taxonomy" id="61616"/>
    <lineage>
        <taxon>Eukaryota</taxon>
        <taxon>Metazoa</taxon>
        <taxon>Chordata</taxon>
        <taxon>Craniata</taxon>
        <taxon>Vertebrata</taxon>
        <taxon>Euteleostomi</taxon>
        <taxon>Amphibia</taxon>
        <taxon>Batrachia</taxon>
        <taxon>Anura</taxon>
        <taxon>Pelobatoidea</taxon>
        <taxon>Pelobatidae</taxon>
        <taxon>Pelobates</taxon>
    </lineage>
</organism>